<dbReference type="Proteomes" id="UP001174909">
    <property type="component" value="Unassembled WGS sequence"/>
</dbReference>
<evidence type="ECO:0000313" key="1">
    <source>
        <dbReference type="EMBL" id="CAI8023616.1"/>
    </source>
</evidence>
<dbReference type="AlphaFoldDB" id="A0AA35S817"/>
<proteinExistence type="predicted"/>
<comment type="caution">
    <text evidence="1">The sequence shown here is derived from an EMBL/GenBank/DDBJ whole genome shotgun (WGS) entry which is preliminary data.</text>
</comment>
<organism evidence="1 2">
    <name type="scientific">Geodia barretti</name>
    <name type="common">Barrett's horny sponge</name>
    <dbReference type="NCBI Taxonomy" id="519541"/>
    <lineage>
        <taxon>Eukaryota</taxon>
        <taxon>Metazoa</taxon>
        <taxon>Porifera</taxon>
        <taxon>Demospongiae</taxon>
        <taxon>Heteroscleromorpha</taxon>
        <taxon>Tetractinellida</taxon>
        <taxon>Astrophorina</taxon>
        <taxon>Geodiidae</taxon>
        <taxon>Geodia</taxon>
    </lineage>
</organism>
<dbReference type="EMBL" id="CASHTH010002018">
    <property type="protein sequence ID" value="CAI8023616.1"/>
    <property type="molecule type" value="Genomic_DNA"/>
</dbReference>
<keyword evidence="2" id="KW-1185">Reference proteome</keyword>
<reference evidence="1" key="1">
    <citation type="submission" date="2023-03" db="EMBL/GenBank/DDBJ databases">
        <authorList>
            <person name="Steffen K."/>
            <person name="Cardenas P."/>
        </authorList>
    </citation>
    <scope>NUCLEOTIDE SEQUENCE</scope>
</reference>
<evidence type="ECO:0000313" key="2">
    <source>
        <dbReference type="Proteomes" id="UP001174909"/>
    </source>
</evidence>
<sequence length="111" mass="12425">MATGGGDLVWTWKKPLPPSKTTLRKVFENASNISYLCDRLSIPDDKSDVDSAVEYYVQSTDPMKMRRMIFWLDMVGDTVLADSLMEYAEPPAVTGLGNDAHETVWEMDSSS</sequence>
<gene>
    <name evidence="1" type="ORF">GBAR_LOCUS13777</name>
</gene>
<name>A0AA35S817_GEOBA</name>
<protein>
    <submittedName>
        <fullName evidence="1">Uncharacterized protein</fullName>
    </submittedName>
</protein>
<accession>A0AA35S817</accession>